<gene>
    <name evidence="3" type="ORF">J3R73_003323</name>
</gene>
<protein>
    <submittedName>
        <fullName evidence="3">Iron(III) transport system substrate-binding protein</fullName>
    </submittedName>
</protein>
<comment type="caution">
    <text evidence="3">The sequence shown here is derived from an EMBL/GenBank/DDBJ whole genome shotgun (WGS) entry which is preliminary data.</text>
</comment>
<dbReference type="PIRSF" id="PIRSF002825">
    <property type="entry name" value="CfbpA"/>
    <property type="match status" value="1"/>
</dbReference>
<evidence type="ECO:0000313" key="4">
    <source>
        <dbReference type="Proteomes" id="UP001237448"/>
    </source>
</evidence>
<dbReference type="Pfam" id="PF13343">
    <property type="entry name" value="SBP_bac_6"/>
    <property type="match status" value="1"/>
</dbReference>
<organism evidence="3 4">
    <name type="scientific">Labrys monachus</name>
    <dbReference type="NCBI Taxonomy" id="217067"/>
    <lineage>
        <taxon>Bacteria</taxon>
        <taxon>Pseudomonadati</taxon>
        <taxon>Pseudomonadota</taxon>
        <taxon>Alphaproteobacteria</taxon>
        <taxon>Hyphomicrobiales</taxon>
        <taxon>Xanthobacteraceae</taxon>
        <taxon>Labrys</taxon>
    </lineage>
</organism>
<dbReference type="PANTHER" id="PTHR30006">
    <property type="entry name" value="THIAMINE-BINDING PERIPLASMIC PROTEIN-RELATED"/>
    <property type="match status" value="1"/>
</dbReference>
<accession>A0ABU0FG76</accession>
<reference evidence="3 4" key="1">
    <citation type="submission" date="2023-07" db="EMBL/GenBank/DDBJ databases">
        <title>Genomic Encyclopedia of Type Strains, Phase IV (KMG-IV): sequencing the most valuable type-strain genomes for metagenomic binning, comparative biology and taxonomic classification.</title>
        <authorList>
            <person name="Goeker M."/>
        </authorList>
    </citation>
    <scope>NUCLEOTIDE SEQUENCE [LARGE SCALE GENOMIC DNA]</scope>
    <source>
        <strain evidence="3 4">DSM 5896</strain>
    </source>
</reference>
<dbReference type="PANTHER" id="PTHR30006:SF2">
    <property type="entry name" value="ABC TRANSPORTER SUBSTRATE-BINDING PROTEIN"/>
    <property type="match status" value="1"/>
</dbReference>
<evidence type="ECO:0000313" key="3">
    <source>
        <dbReference type="EMBL" id="MDQ0393531.1"/>
    </source>
</evidence>
<dbReference type="RefSeq" id="WP_307428979.1">
    <property type="nucleotide sequence ID" value="NZ_JAUSVK010000001.1"/>
</dbReference>
<name>A0ABU0FG76_9HYPH</name>
<dbReference type="Gene3D" id="3.40.190.10">
    <property type="entry name" value="Periplasmic binding protein-like II"/>
    <property type="match status" value="2"/>
</dbReference>
<evidence type="ECO:0000256" key="2">
    <source>
        <dbReference type="SAM" id="SignalP"/>
    </source>
</evidence>
<keyword evidence="1 2" id="KW-0732">Signal</keyword>
<dbReference type="SUPFAM" id="SSF53850">
    <property type="entry name" value="Periplasmic binding protein-like II"/>
    <property type="match status" value="1"/>
</dbReference>
<proteinExistence type="predicted"/>
<feature type="chain" id="PRO_5046234854" evidence="2">
    <location>
        <begin position="25"/>
        <end position="315"/>
    </location>
</feature>
<keyword evidence="4" id="KW-1185">Reference proteome</keyword>
<dbReference type="EMBL" id="JAUSVK010000001">
    <property type="protein sequence ID" value="MDQ0393531.1"/>
    <property type="molecule type" value="Genomic_DNA"/>
</dbReference>
<dbReference type="Proteomes" id="UP001237448">
    <property type="component" value="Unassembled WGS sequence"/>
</dbReference>
<feature type="signal peptide" evidence="2">
    <location>
        <begin position="1"/>
        <end position="24"/>
    </location>
</feature>
<dbReference type="InterPro" id="IPR026045">
    <property type="entry name" value="Ferric-bd"/>
</dbReference>
<sequence>MKLTTLFLPAIAALAIALPSAASSADRSLVVYTPSKGYLDLIVPAFEAETGIKVDMVAAGSGEILQRIKAEAAAPLGDALVGMSNELLDDAKDNLEVPDGAGKPWPPFSRAVVGVFAVNENALGNLPVPASWEDLAKPIYRGKIAYAGADKSGSAYEQLTLLLGVKGEEAGWKLFGRILPNLIVTNSSGAVVTGTGRGEYAIGITNEDAAYKLIVDGAPVKVIYPAEGVVVKNDGSALIKGGKHADEARLFFAYAARPAVQQVIVDRMFRRSPVPGVTLPKGLAAELPQAKIDPAAAATLDRDAVIRKYLALIRS</sequence>
<evidence type="ECO:0000256" key="1">
    <source>
        <dbReference type="ARBA" id="ARBA00022729"/>
    </source>
</evidence>